<keyword evidence="4 6" id="KW-1133">Transmembrane helix</keyword>
<gene>
    <name evidence="7" type="ORF">OEV98_10390</name>
</gene>
<evidence type="ECO:0000313" key="8">
    <source>
        <dbReference type="Proteomes" id="UP001209318"/>
    </source>
</evidence>
<keyword evidence="3 6" id="KW-0812">Transmembrane</keyword>
<comment type="caution">
    <text evidence="7">The sequence shown here is derived from an EMBL/GenBank/DDBJ whole genome shotgun (WGS) entry which is preliminary data.</text>
</comment>
<feature type="transmembrane region" description="Helical" evidence="6">
    <location>
        <begin position="7"/>
        <end position="27"/>
    </location>
</feature>
<reference evidence="7" key="1">
    <citation type="submission" date="2022-10" db="EMBL/GenBank/DDBJ databases">
        <title>Description of Fervidibacillus gen. nov. in the family Fervidibacillaceae fam. nov. with two species, Fervidibacillus albus sp. nov., and Fervidibacillus halotolerans sp. nov., isolated from tidal flat sediments.</title>
        <authorList>
            <person name="Kwon K.K."/>
            <person name="Yang S.-H."/>
        </authorList>
    </citation>
    <scope>NUCLEOTIDE SEQUENCE</scope>
    <source>
        <strain evidence="7">JCM 19140</strain>
    </source>
</reference>
<dbReference type="PANTHER" id="PTHR21716:SF15">
    <property type="entry name" value="TRANSPORT PROTEIN YRRI-RELATED"/>
    <property type="match status" value="1"/>
</dbReference>
<comment type="subcellular location">
    <subcellularLocation>
        <location evidence="1">Membrane</location>
        <topology evidence="1">Multi-pass membrane protein</topology>
    </subcellularLocation>
</comment>
<feature type="transmembrane region" description="Helical" evidence="6">
    <location>
        <begin position="219"/>
        <end position="236"/>
    </location>
</feature>
<dbReference type="InterPro" id="IPR002549">
    <property type="entry name" value="AI-2E-like"/>
</dbReference>
<evidence type="ECO:0000256" key="4">
    <source>
        <dbReference type="ARBA" id="ARBA00022989"/>
    </source>
</evidence>
<feature type="transmembrane region" description="Helical" evidence="6">
    <location>
        <begin position="312"/>
        <end position="338"/>
    </location>
</feature>
<protein>
    <submittedName>
        <fullName evidence="7">AI-2E family transporter</fullName>
    </submittedName>
</protein>
<feature type="transmembrane region" description="Helical" evidence="6">
    <location>
        <begin position="156"/>
        <end position="178"/>
    </location>
</feature>
<comment type="similarity">
    <text evidence="2">Belongs to the autoinducer-2 exporter (AI-2E) (TC 2.A.86) family.</text>
</comment>
<feature type="transmembrane region" description="Helical" evidence="6">
    <location>
        <begin position="242"/>
        <end position="270"/>
    </location>
</feature>
<feature type="transmembrane region" description="Helical" evidence="6">
    <location>
        <begin position="33"/>
        <end position="55"/>
    </location>
</feature>
<keyword evidence="8" id="KW-1185">Reference proteome</keyword>
<dbReference type="PANTHER" id="PTHR21716">
    <property type="entry name" value="TRANSMEMBRANE PROTEIN"/>
    <property type="match status" value="1"/>
</dbReference>
<evidence type="ECO:0000313" key="7">
    <source>
        <dbReference type="EMBL" id="MCU9613970.1"/>
    </source>
</evidence>
<evidence type="ECO:0000256" key="2">
    <source>
        <dbReference type="ARBA" id="ARBA00009773"/>
    </source>
</evidence>
<evidence type="ECO:0000256" key="5">
    <source>
        <dbReference type="ARBA" id="ARBA00023136"/>
    </source>
</evidence>
<evidence type="ECO:0000256" key="1">
    <source>
        <dbReference type="ARBA" id="ARBA00004141"/>
    </source>
</evidence>
<feature type="transmembrane region" description="Helical" evidence="6">
    <location>
        <begin position="277"/>
        <end position="300"/>
    </location>
</feature>
<dbReference type="EMBL" id="JAOUSF010000003">
    <property type="protein sequence ID" value="MCU9613970.1"/>
    <property type="molecule type" value="Genomic_DNA"/>
</dbReference>
<proteinExistence type="inferred from homology"/>
<sequence length="363" mass="41416">MDIKVKWFYRLGFLLLLFVVIFIFLKLKPFWHPILHVVLTTLFPFVVAAFIAYLLRPLVEKLHRNGLQKWLSVLIIYILFFVGFGFAIYKGIPIFVHQLKDLSENVPGLMKQYDKWAIFVEEKTKNWPFGLQGQIDKGMHAVNNGIEHLVERILNIIFWVLDKFFLLLLIPFIAFYMLKDSNYLYQVFWKMIPGKWRSEMQLFILKVDESLGNYIRGQLIVCGTIGTVSACLFWLIKLKYPLLLGSIVGATNVIPYFGPIIGAIPAVIIAATISNKLVIYVVLIIFVLQFLESNVLSPFIVGKSLRMHPLLIMFSILIGGEICGITGLILAVPVVAIIKTGIIQGHQLFVKKQTLEENGNNTS</sequence>
<name>A0AAE3ISV3_9BACI</name>
<dbReference type="AlphaFoldDB" id="A0AAE3ISV3"/>
<evidence type="ECO:0000256" key="6">
    <source>
        <dbReference type="SAM" id="Phobius"/>
    </source>
</evidence>
<dbReference type="Pfam" id="PF01594">
    <property type="entry name" value="AI-2E_transport"/>
    <property type="match status" value="1"/>
</dbReference>
<dbReference type="RefSeq" id="WP_263073206.1">
    <property type="nucleotide sequence ID" value="NZ_JAOUSF010000003.1"/>
</dbReference>
<feature type="transmembrane region" description="Helical" evidence="6">
    <location>
        <begin position="67"/>
        <end position="89"/>
    </location>
</feature>
<evidence type="ECO:0000256" key="3">
    <source>
        <dbReference type="ARBA" id="ARBA00022692"/>
    </source>
</evidence>
<organism evidence="7 8">
    <name type="scientific">Perspicuibacillus lycopersici</name>
    <dbReference type="NCBI Taxonomy" id="1325689"/>
    <lineage>
        <taxon>Bacteria</taxon>
        <taxon>Bacillati</taxon>
        <taxon>Bacillota</taxon>
        <taxon>Bacilli</taxon>
        <taxon>Bacillales</taxon>
        <taxon>Bacillaceae</taxon>
        <taxon>Perspicuibacillus</taxon>
    </lineage>
</organism>
<dbReference type="GO" id="GO:0016020">
    <property type="term" value="C:membrane"/>
    <property type="evidence" value="ECO:0007669"/>
    <property type="project" value="UniProtKB-SubCell"/>
</dbReference>
<keyword evidence="5 6" id="KW-0472">Membrane</keyword>
<dbReference type="GO" id="GO:0055085">
    <property type="term" value="P:transmembrane transport"/>
    <property type="evidence" value="ECO:0007669"/>
    <property type="project" value="TreeGrafter"/>
</dbReference>
<dbReference type="Proteomes" id="UP001209318">
    <property type="component" value="Unassembled WGS sequence"/>
</dbReference>
<accession>A0AAE3ISV3</accession>